<protein>
    <submittedName>
        <fullName evidence="1">Uncharacterized protein</fullName>
    </submittedName>
</protein>
<dbReference type="EMBL" id="JABWUV010000005">
    <property type="protein sequence ID" value="KAF6355181.1"/>
    <property type="molecule type" value="Genomic_DNA"/>
</dbReference>
<accession>A0A7J7XZS4</accession>
<evidence type="ECO:0000313" key="1">
    <source>
        <dbReference type="EMBL" id="KAF6355181.1"/>
    </source>
</evidence>
<comment type="caution">
    <text evidence="1">The sequence shown here is derived from an EMBL/GenBank/DDBJ whole genome shotgun (WGS) entry which is preliminary data.</text>
</comment>
<name>A0A7J7XZS4_MYOMY</name>
<organism evidence="1 2">
    <name type="scientific">Myotis myotis</name>
    <name type="common">Greater mouse-eared bat</name>
    <name type="synonym">Vespertilio myotis</name>
    <dbReference type="NCBI Taxonomy" id="51298"/>
    <lineage>
        <taxon>Eukaryota</taxon>
        <taxon>Metazoa</taxon>
        <taxon>Chordata</taxon>
        <taxon>Craniata</taxon>
        <taxon>Vertebrata</taxon>
        <taxon>Euteleostomi</taxon>
        <taxon>Mammalia</taxon>
        <taxon>Eutheria</taxon>
        <taxon>Laurasiatheria</taxon>
        <taxon>Chiroptera</taxon>
        <taxon>Yangochiroptera</taxon>
        <taxon>Vespertilionidae</taxon>
        <taxon>Myotis</taxon>
    </lineage>
</organism>
<reference evidence="1 2" key="1">
    <citation type="journal article" date="2020" name="Nature">
        <title>Six reference-quality genomes reveal evolution of bat adaptations.</title>
        <authorList>
            <person name="Jebb D."/>
            <person name="Huang Z."/>
            <person name="Pippel M."/>
            <person name="Hughes G.M."/>
            <person name="Lavrichenko K."/>
            <person name="Devanna P."/>
            <person name="Winkler S."/>
            <person name="Jermiin L.S."/>
            <person name="Skirmuntt E.C."/>
            <person name="Katzourakis A."/>
            <person name="Burkitt-Gray L."/>
            <person name="Ray D.A."/>
            <person name="Sullivan K.A.M."/>
            <person name="Roscito J.G."/>
            <person name="Kirilenko B.M."/>
            <person name="Davalos L.M."/>
            <person name="Corthals A.P."/>
            <person name="Power M.L."/>
            <person name="Jones G."/>
            <person name="Ransome R.D."/>
            <person name="Dechmann D.K.N."/>
            <person name="Locatelli A.G."/>
            <person name="Puechmaille S.J."/>
            <person name="Fedrigo O."/>
            <person name="Jarvis E.D."/>
            <person name="Hiller M."/>
            <person name="Vernes S.C."/>
            <person name="Myers E.W."/>
            <person name="Teeling E.C."/>
        </authorList>
    </citation>
    <scope>NUCLEOTIDE SEQUENCE [LARGE SCALE GENOMIC DNA]</scope>
    <source>
        <strain evidence="1">MMyoMyo1</strain>
        <tissue evidence="1">Flight muscle</tissue>
    </source>
</reference>
<evidence type="ECO:0000313" key="2">
    <source>
        <dbReference type="Proteomes" id="UP000527355"/>
    </source>
</evidence>
<dbReference type="Proteomes" id="UP000527355">
    <property type="component" value="Unassembled WGS sequence"/>
</dbReference>
<sequence>MKMGFGGGRRIFHSLQVQSECFLSSNRLQMFICKNHSWLTDYPKTSTRPDPPAGLCPIVEHEQKSTSLCPERNSLTLRRKTEEQQQWLARCVRNSIGRGEGGPGTTQCRGMEARSDVTSGWLPGSFSVRFRWAVKFWIILKQTAEEGVFETEGNSSAQRWKFAHCLAKMRIIPGANNSGQCNGAAIVKKGNLGGRGIEGIPMG</sequence>
<proteinExistence type="predicted"/>
<dbReference type="AlphaFoldDB" id="A0A7J7XZS4"/>
<keyword evidence="2" id="KW-1185">Reference proteome</keyword>
<gene>
    <name evidence="1" type="ORF">mMyoMyo1_011372</name>
</gene>